<accession>A0ABS8NA30</accession>
<dbReference type="InterPro" id="IPR014229">
    <property type="entry name" value="Spore_YtfJ"/>
</dbReference>
<dbReference type="RefSeq" id="WP_150359009.1">
    <property type="nucleotide sequence ID" value="NZ_JAJJPB010000040.1"/>
</dbReference>
<dbReference type="EMBL" id="JAJJPB010000040">
    <property type="protein sequence ID" value="MCC9296652.1"/>
    <property type="molecule type" value="Genomic_DNA"/>
</dbReference>
<comment type="caution">
    <text evidence="2">The sequence shown here is derived from an EMBL/GenBank/DDBJ whole genome shotgun (WGS) entry which is preliminary data.</text>
</comment>
<dbReference type="PIRSF" id="PIRSF021377">
    <property type="entry name" value="YtfJ"/>
    <property type="match status" value="1"/>
</dbReference>
<proteinExistence type="predicted"/>
<evidence type="ECO:0000313" key="2">
    <source>
        <dbReference type="EMBL" id="MCC9296652.1"/>
    </source>
</evidence>
<protein>
    <submittedName>
        <fullName evidence="2">Sporulation protein</fullName>
    </submittedName>
</protein>
<dbReference type="PANTHER" id="PTHR39162">
    <property type="entry name" value="GLL3345 PROTEIN"/>
    <property type="match status" value="1"/>
</dbReference>
<keyword evidence="3" id="KW-1185">Reference proteome</keyword>
<evidence type="ECO:0000256" key="1">
    <source>
        <dbReference type="SAM" id="MobiDB-lite"/>
    </source>
</evidence>
<dbReference type="Proteomes" id="UP001165422">
    <property type="component" value="Unassembled WGS sequence"/>
</dbReference>
<dbReference type="PANTHER" id="PTHR39162:SF1">
    <property type="entry name" value="SPORULATION PROTEIN YTFJ"/>
    <property type="match status" value="1"/>
</dbReference>
<organism evidence="2 3">
    <name type="scientific">Clostridium aromativorans</name>
    <dbReference type="NCBI Taxonomy" id="2836848"/>
    <lineage>
        <taxon>Bacteria</taxon>
        <taxon>Bacillati</taxon>
        <taxon>Bacillota</taxon>
        <taxon>Clostridia</taxon>
        <taxon>Eubacteriales</taxon>
        <taxon>Clostridiaceae</taxon>
        <taxon>Clostridium</taxon>
    </lineage>
</organism>
<reference evidence="2" key="1">
    <citation type="submission" date="2021-11" db="EMBL/GenBank/DDBJ databases">
        <authorList>
            <person name="Qingchun L."/>
            <person name="Dong Z."/>
            <person name="Zongwei Q."/>
            <person name="Jia Z."/>
            <person name="Duotao L."/>
        </authorList>
    </citation>
    <scope>NUCLEOTIDE SEQUENCE</scope>
    <source>
        <strain evidence="2">WLY-B-L2</strain>
    </source>
</reference>
<gene>
    <name evidence="2" type="ORF">LN736_17580</name>
</gene>
<dbReference type="Pfam" id="PF09579">
    <property type="entry name" value="Spore_YtfJ"/>
    <property type="match status" value="1"/>
</dbReference>
<feature type="region of interest" description="Disordered" evidence="1">
    <location>
        <begin position="48"/>
        <end position="69"/>
    </location>
</feature>
<evidence type="ECO:0000313" key="3">
    <source>
        <dbReference type="Proteomes" id="UP001165422"/>
    </source>
</evidence>
<name>A0ABS8NA30_9CLOT</name>
<sequence length="123" mass="13234">MDIKENTEMLFSKLENFLKTETVVGKPINVGDITLVPFITVNFGCAAGGGEDTAGDKDKKEGSGSGMGAGAKITADAVLVIKEDNVKLIPIKNKDSLDKIIELVPDIIKKMGIKKNKNKEEEQ</sequence>